<proteinExistence type="predicted"/>
<reference evidence="1" key="1">
    <citation type="journal article" date="2014" name="Front. Microbiol.">
        <title>High frequency of phylogenetically diverse reductive dehalogenase-homologous genes in deep subseafloor sedimentary metagenomes.</title>
        <authorList>
            <person name="Kawai M."/>
            <person name="Futagami T."/>
            <person name="Toyoda A."/>
            <person name="Takaki Y."/>
            <person name="Nishi S."/>
            <person name="Hori S."/>
            <person name="Arai W."/>
            <person name="Tsubouchi T."/>
            <person name="Morono Y."/>
            <person name="Uchiyama I."/>
            <person name="Ito T."/>
            <person name="Fujiyama A."/>
            <person name="Inagaki F."/>
            <person name="Takami H."/>
        </authorList>
    </citation>
    <scope>NUCLEOTIDE SEQUENCE</scope>
    <source>
        <strain evidence="1">Expedition CK06-06</strain>
    </source>
</reference>
<organism evidence="1">
    <name type="scientific">marine sediment metagenome</name>
    <dbReference type="NCBI Taxonomy" id="412755"/>
    <lineage>
        <taxon>unclassified sequences</taxon>
        <taxon>metagenomes</taxon>
        <taxon>ecological metagenomes</taxon>
    </lineage>
</organism>
<name>X0Y7R3_9ZZZZ</name>
<gene>
    <name evidence="1" type="ORF">S01H1_76541</name>
</gene>
<sequence>GFGLELDNGVDTFAISHPGTRGAGDTVGVFNVTTAGPCQVRLVMYERGGGSEVELYAGAGSYGAWVSSMRLVGDTANGGLEVWSDPVTGGGSGGGFAALIRTDLQTAMEGANASAYIRIPFSVADPGAYENLTLRMKYDDGFVAYLNGTEVARRNAPAGTPAWNAAATAEHPNSLAVLYEDINITNHLGLLQTGANVLAIHGLNDGAADGDFLIMPELAEIGQVTLTPHYFSPPS</sequence>
<feature type="non-terminal residue" evidence="1">
    <location>
        <position position="235"/>
    </location>
</feature>
<accession>X0Y7R3</accession>
<dbReference type="AlphaFoldDB" id="X0Y7R3"/>
<dbReference type="Gene3D" id="2.60.120.260">
    <property type="entry name" value="Galactose-binding domain-like"/>
    <property type="match status" value="1"/>
</dbReference>
<dbReference type="EMBL" id="BARS01051372">
    <property type="protein sequence ID" value="GAG44758.1"/>
    <property type="molecule type" value="Genomic_DNA"/>
</dbReference>
<evidence type="ECO:0000313" key="1">
    <source>
        <dbReference type="EMBL" id="GAG44758.1"/>
    </source>
</evidence>
<comment type="caution">
    <text evidence="1">The sequence shown here is derived from an EMBL/GenBank/DDBJ whole genome shotgun (WGS) entry which is preliminary data.</text>
</comment>
<protein>
    <submittedName>
        <fullName evidence="1">Uncharacterized protein</fullName>
    </submittedName>
</protein>
<feature type="non-terminal residue" evidence="1">
    <location>
        <position position="1"/>
    </location>
</feature>